<dbReference type="EMBL" id="KB469302">
    <property type="protein sequence ID" value="EPQ55197.1"/>
    <property type="molecule type" value="Genomic_DNA"/>
</dbReference>
<organism evidence="1 2">
    <name type="scientific">Gloeophyllum trabeum (strain ATCC 11539 / FP-39264 / Madison 617)</name>
    <name type="common">Brown rot fungus</name>
    <dbReference type="NCBI Taxonomy" id="670483"/>
    <lineage>
        <taxon>Eukaryota</taxon>
        <taxon>Fungi</taxon>
        <taxon>Dikarya</taxon>
        <taxon>Basidiomycota</taxon>
        <taxon>Agaricomycotina</taxon>
        <taxon>Agaricomycetes</taxon>
        <taxon>Gloeophyllales</taxon>
        <taxon>Gloeophyllaceae</taxon>
        <taxon>Gloeophyllum</taxon>
    </lineage>
</organism>
<keyword evidence="2" id="KW-1185">Reference proteome</keyword>
<protein>
    <submittedName>
        <fullName evidence="1">Uncharacterized protein</fullName>
    </submittedName>
</protein>
<proteinExistence type="predicted"/>
<dbReference type="AlphaFoldDB" id="S7Q6P6"/>
<dbReference type="HOGENOM" id="CLU_2688054_0_0_1"/>
<dbReference type="GeneID" id="19301949"/>
<dbReference type="KEGG" id="gtr:GLOTRDRAFT_129486"/>
<reference evidence="1 2" key="1">
    <citation type="journal article" date="2012" name="Science">
        <title>The Paleozoic origin of enzymatic lignin decomposition reconstructed from 31 fungal genomes.</title>
        <authorList>
            <person name="Floudas D."/>
            <person name="Binder M."/>
            <person name="Riley R."/>
            <person name="Barry K."/>
            <person name="Blanchette R.A."/>
            <person name="Henrissat B."/>
            <person name="Martinez A.T."/>
            <person name="Otillar R."/>
            <person name="Spatafora J.W."/>
            <person name="Yadav J.S."/>
            <person name="Aerts A."/>
            <person name="Benoit I."/>
            <person name="Boyd A."/>
            <person name="Carlson A."/>
            <person name="Copeland A."/>
            <person name="Coutinho P.M."/>
            <person name="de Vries R.P."/>
            <person name="Ferreira P."/>
            <person name="Findley K."/>
            <person name="Foster B."/>
            <person name="Gaskell J."/>
            <person name="Glotzer D."/>
            <person name="Gorecki P."/>
            <person name="Heitman J."/>
            <person name="Hesse C."/>
            <person name="Hori C."/>
            <person name="Igarashi K."/>
            <person name="Jurgens J.A."/>
            <person name="Kallen N."/>
            <person name="Kersten P."/>
            <person name="Kohler A."/>
            <person name="Kuees U."/>
            <person name="Kumar T.K.A."/>
            <person name="Kuo A."/>
            <person name="LaButti K."/>
            <person name="Larrondo L.F."/>
            <person name="Lindquist E."/>
            <person name="Ling A."/>
            <person name="Lombard V."/>
            <person name="Lucas S."/>
            <person name="Lundell T."/>
            <person name="Martin R."/>
            <person name="McLaughlin D.J."/>
            <person name="Morgenstern I."/>
            <person name="Morin E."/>
            <person name="Murat C."/>
            <person name="Nagy L.G."/>
            <person name="Nolan M."/>
            <person name="Ohm R.A."/>
            <person name="Patyshakuliyeva A."/>
            <person name="Rokas A."/>
            <person name="Ruiz-Duenas F.J."/>
            <person name="Sabat G."/>
            <person name="Salamov A."/>
            <person name="Samejima M."/>
            <person name="Schmutz J."/>
            <person name="Slot J.C."/>
            <person name="St John F."/>
            <person name="Stenlid J."/>
            <person name="Sun H."/>
            <person name="Sun S."/>
            <person name="Syed K."/>
            <person name="Tsang A."/>
            <person name="Wiebenga A."/>
            <person name="Young D."/>
            <person name="Pisabarro A."/>
            <person name="Eastwood D.C."/>
            <person name="Martin F."/>
            <person name="Cullen D."/>
            <person name="Grigoriev I.V."/>
            <person name="Hibbett D.S."/>
        </authorList>
    </citation>
    <scope>NUCLEOTIDE SEQUENCE [LARGE SCALE GENOMIC DNA]</scope>
    <source>
        <strain evidence="1 2">ATCC 11539</strain>
    </source>
</reference>
<dbReference type="RefSeq" id="XP_007866355.1">
    <property type="nucleotide sequence ID" value="XM_007868164.1"/>
</dbReference>
<evidence type="ECO:0000313" key="1">
    <source>
        <dbReference type="EMBL" id="EPQ55197.1"/>
    </source>
</evidence>
<dbReference type="Proteomes" id="UP000030669">
    <property type="component" value="Unassembled WGS sequence"/>
</dbReference>
<gene>
    <name evidence="1" type="ORF">GLOTRDRAFT_129486</name>
</gene>
<sequence>MPTLQHSLPLISVKIPKVRTHTSHHKRVARSDGTAWVRWRSVEATYRGWKEQVGAQESRMVYGIAEESAEQSCG</sequence>
<name>S7Q6P6_GLOTA</name>
<evidence type="ECO:0000313" key="2">
    <source>
        <dbReference type="Proteomes" id="UP000030669"/>
    </source>
</evidence>
<accession>S7Q6P6</accession>